<evidence type="ECO:0000313" key="1">
    <source>
        <dbReference type="EMBL" id="GFX88295.1"/>
    </source>
</evidence>
<dbReference type="EMBL" id="BMAU01021051">
    <property type="protein sequence ID" value="GFX88295.1"/>
    <property type="molecule type" value="Genomic_DNA"/>
</dbReference>
<organism evidence="1 2">
    <name type="scientific">Trichonephila clavipes</name>
    <name type="common">Golden silk orbweaver</name>
    <name type="synonym">Nephila clavipes</name>
    <dbReference type="NCBI Taxonomy" id="2585209"/>
    <lineage>
        <taxon>Eukaryota</taxon>
        <taxon>Metazoa</taxon>
        <taxon>Ecdysozoa</taxon>
        <taxon>Arthropoda</taxon>
        <taxon>Chelicerata</taxon>
        <taxon>Arachnida</taxon>
        <taxon>Araneae</taxon>
        <taxon>Araneomorphae</taxon>
        <taxon>Entelegynae</taxon>
        <taxon>Araneoidea</taxon>
        <taxon>Nephilidae</taxon>
        <taxon>Trichonephila</taxon>
    </lineage>
</organism>
<proteinExistence type="predicted"/>
<sequence>MGNRKNKSRSQKRKFIGNRFTERTKPFDVPTVSEQKLKTTSVSFENIPSKDDKMSGNRIFDVEILQCIQLFVLSLLFVSESSVDRRFNIWIIFRYDFEVQKLYVCVCFSKYKKNK</sequence>
<reference evidence="1" key="1">
    <citation type="submission" date="2020-08" db="EMBL/GenBank/DDBJ databases">
        <title>Multicomponent nature underlies the extraordinary mechanical properties of spider dragline silk.</title>
        <authorList>
            <person name="Kono N."/>
            <person name="Nakamura H."/>
            <person name="Mori M."/>
            <person name="Yoshida Y."/>
            <person name="Ohtoshi R."/>
            <person name="Malay A.D."/>
            <person name="Moran D.A.P."/>
            <person name="Tomita M."/>
            <person name="Numata K."/>
            <person name="Arakawa K."/>
        </authorList>
    </citation>
    <scope>NUCLEOTIDE SEQUENCE</scope>
</reference>
<protein>
    <submittedName>
        <fullName evidence="1">Uncharacterized protein</fullName>
    </submittedName>
</protein>
<comment type="caution">
    <text evidence="1">The sequence shown here is derived from an EMBL/GenBank/DDBJ whole genome shotgun (WGS) entry which is preliminary data.</text>
</comment>
<name>A0A8X6R561_TRICX</name>
<keyword evidence="2" id="KW-1185">Reference proteome</keyword>
<gene>
    <name evidence="1" type="ORF">TNCV_1705161</name>
</gene>
<accession>A0A8X6R561</accession>
<dbReference type="Proteomes" id="UP000887159">
    <property type="component" value="Unassembled WGS sequence"/>
</dbReference>
<dbReference type="AlphaFoldDB" id="A0A8X6R561"/>
<evidence type="ECO:0000313" key="2">
    <source>
        <dbReference type="Proteomes" id="UP000887159"/>
    </source>
</evidence>